<dbReference type="SUPFAM" id="SSF46785">
    <property type="entry name" value="Winged helix' DNA-binding domain"/>
    <property type="match status" value="1"/>
</dbReference>
<keyword evidence="3" id="KW-0238">DNA-binding</keyword>
<dbReference type="InterPro" id="IPR036390">
    <property type="entry name" value="WH_DNA-bd_sf"/>
</dbReference>
<dbReference type="EMBL" id="FQUQ01000001">
    <property type="protein sequence ID" value="SHE54226.1"/>
    <property type="molecule type" value="Genomic_DNA"/>
</dbReference>
<dbReference type="OrthoDB" id="1098508at2"/>
<dbReference type="STRING" id="288992.SAMN04488522_101502"/>
<evidence type="ECO:0000256" key="3">
    <source>
        <dbReference type="ARBA" id="ARBA00023125"/>
    </source>
</evidence>
<keyword evidence="4" id="KW-0804">Transcription</keyword>
<evidence type="ECO:0000313" key="5">
    <source>
        <dbReference type="EMBL" id="SHE54226.1"/>
    </source>
</evidence>
<gene>
    <name evidence="5" type="ORF">SAMN04488522_101502</name>
</gene>
<accession>A0A1M4UC48</accession>
<sequence>MEIKDLTKGEAQLMHILWKLEKAFVKEIVQELPDPKPAYSTVSTLIRILESKGVIGYEAFGKTHRYYPLITREAYKRYEAEKLLGNYFENSAQDMLSFFIREKKLNVKEIDEVLKMIDQIKD</sequence>
<keyword evidence="6" id="KW-1185">Reference proteome</keyword>
<dbReference type="RefSeq" id="WP_073226955.1">
    <property type="nucleotide sequence ID" value="NZ_FQUQ01000001.1"/>
</dbReference>
<reference evidence="6" key="1">
    <citation type="submission" date="2016-11" db="EMBL/GenBank/DDBJ databases">
        <authorList>
            <person name="Varghese N."/>
            <person name="Submissions S."/>
        </authorList>
    </citation>
    <scope>NUCLEOTIDE SEQUENCE [LARGE SCALE GENOMIC DNA]</scope>
    <source>
        <strain evidence="6">DSM 16990</strain>
    </source>
</reference>
<evidence type="ECO:0000256" key="1">
    <source>
        <dbReference type="ARBA" id="ARBA00011046"/>
    </source>
</evidence>
<dbReference type="GO" id="GO:0045892">
    <property type="term" value="P:negative regulation of DNA-templated transcription"/>
    <property type="evidence" value="ECO:0007669"/>
    <property type="project" value="InterPro"/>
</dbReference>
<dbReference type="InterPro" id="IPR036388">
    <property type="entry name" value="WH-like_DNA-bd_sf"/>
</dbReference>
<dbReference type="Proteomes" id="UP000184287">
    <property type="component" value="Unassembled WGS sequence"/>
</dbReference>
<dbReference type="InterPro" id="IPR005650">
    <property type="entry name" value="BlaI_family"/>
</dbReference>
<dbReference type="Gene3D" id="1.10.4040.10">
    <property type="entry name" value="Penicillinase repressor domain"/>
    <property type="match status" value="1"/>
</dbReference>
<evidence type="ECO:0000256" key="2">
    <source>
        <dbReference type="ARBA" id="ARBA00023015"/>
    </source>
</evidence>
<protein>
    <submittedName>
        <fullName evidence="5">Predicted transcriptional regulator</fullName>
    </submittedName>
</protein>
<dbReference type="AlphaFoldDB" id="A0A1M4UC48"/>
<evidence type="ECO:0000256" key="4">
    <source>
        <dbReference type="ARBA" id="ARBA00023163"/>
    </source>
</evidence>
<name>A0A1M4UC48_9SPHI</name>
<evidence type="ECO:0000313" key="6">
    <source>
        <dbReference type="Proteomes" id="UP000184287"/>
    </source>
</evidence>
<dbReference type="GO" id="GO:0003677">
    <property type="term" value="F:DNA binding"/>
    <property type="evidence" value="ECO:0007669"/>
    <property type="project" value="UniProtKB-KW"/>
</dbReference>
<organism evidence="5 6">
    <name type="scientific">Pedobacter caeni</name>
    <dbReference type="NCBI Taxonomy" id="288992"/>
    <lineage>
        <taxon>Bacteria</taxon>
        <taxon>Pseudomonadati</taxon>
        <taxon>Bacteroidota</taxon>
        <taxon>Sphingobacteriia</taxon>
        <taxon>Sphingobacteriales</taxon>
        <taxon>Sphingobacteriaceae</taxon>
        <taxon>Pedobacter</taxon>
    </lineage>
</organism>
<dbReference type="PIRSF" id="PIRSF019455">
    <property type="entry name" value="CopR_AtkY"/>
    <property type="match status" value="1"/>
</dbReference>
<proteinExistence type="inferred from homology"/>
<dbReference type="Gene3D" id="1.10.10.10">
    <property type="entry name" value="Winged helix-like DNA-binding domain superfamily/Winged helix DNA-binding domain"/>
    <property type="match status" value="1"/>
</dbReference>
<keyword evidence="2" id="KW-0805">Transcription regulation</keyword>
<comment type="similarity">
    <text evidence="1">Belongs to the BlaI transcriptional regulatory family.</text>
</comment>
<dbReference type="Pfam" id="PF03965">
    <property type="entry name" value="Penicillinase_R"/>
    <property type="match status" value="1"/>
</dbReference>